<dbReference type="PANTHER" id="PTHR47893:SF1">
    <property type="entry name" value="REGULATORY PROTEIN PCHR"/>
    <property type="match status" value="1"/>
</dbReference>
<gene>
    <name evidence="5" type="ORF">IMZ28_08945</name>
</gene>
<dbReference type="Gene3D" id="1.10.10.60">
    <property type="entry name" value="Homeodomain-like"/>
    <property type="match status" value="1"/>
</dbReference>
<reference evidence="5 6" key="1">
    <citation type="submission" date="2020-10" db="EMBL/GenBank/DDBJ databases">
        <title>The genome of sulfurovum sp.</title>
        <authorList>
            <person name="Xie S."/>
            <person name="Shao Z."/>
            <person name="Jiang L."/>
        </authorList>
    </citation>
    <scope>NUCLEOTIDE SEQUENCE [LARGE SCALE GENOMIC DNA]</scope>
    <source>
        <strain evidence="5 6">ST-419</strain>
    </source>
</reference>
<evidence type="ECO:0000313" key="6">
    <source>
        <dbReference type="Proteomes" id="UP000595074"/>
    </source>
</evidence>
<dbReference type="GO" id="GO:0043565">
    <property type="term" value="F:sequence-specific DNA binding"/>
    <property type="evidence" value="ECO:0007669"/>
    <property type="project" value="InterPro"/>
</dbReference>
<dbReference type="InterPro" id="IPR009057">
    <property type="entry name" value="Homeodomain-like_sf"/>
</dbReference>
<dbReference type="Proteomes" id="UP000595074">
    <property type="component" value="Chromosome"/>
</dbReference>
<dbReference type="EMBL" id="CP063164">
    <property type="protein sequence ID" value="QOR61556.1"/>
    <property type="molecule type" value="Genomic_DNA"/>
</dbReference>
<evidence type="ECO:0000256" key="3">
    <source>
        <dbReference type="ARBA" id="ARBA00023163"/>
    </source>
</evidence>
<evidence type="ECO:0000313" key="5">
    <source>
        <dbReference type="EMBL" id="QOR61556.1"/>
    </source>
</evidence>
<dbReference type="InterPro" id="IPR018062">
    <property type="entry name" value="HTH_AraC-typ_CS"/>
</dbReference>
<protein>
    <submittedName>
        <fullName evidence="5">Helix-turn-helix domain-containing protein</fullName>
    </submittedName>
</protein>
<keyword evidence="3" id="KW-0804">Transcription</keyword>
<dbReference type="GO" id="GO:0003700">
    <property type="term" value="F:DNA-binding transcription factor activity"/>
    <property type="evidence" value="ECO:0007669"/>
    <property type="project" value="InterPro"/>
</dbReference>
<sequence length="327" mass="37811">MIVYKFGYNRSMTHKKEVFIHQKFNDEDLMKKSSANWNYDTVYKLLPYACEGENTMIFLPHIQLTYVISSGGILYDINSPGGTVSAGVVLEAESKACFGQTKLKKGMVVFFDDRKSYSLFISRKLKISIISFPKKTYRKLSQMLSKHNLETIEDTDSRLSTFLSDILESFKNNPSIMENTEKQEEIETHLLEQLSILLEKQTPAQPKLTKGEKIALQIRDRIYCHISKKVTISSLAEEFRISEQTLQNAFKSLFGFTPNRFLRHIKLNHVRQTLIHADPQSDTIVRIANKWGFTHMGHFSRYYTDLFGENPSVTLNRKPEEEKKTGE</sequence>
<dbReference type="PANTHER" id="PTHR47893">
    <property type="entry name" value="REGULATORY PROTEIN PCHR"/>
    <property type="match status" value="1"/>
</dbReference>
<dbReference type="Pfam" id="PF12833">
    <property type="entry name" value="HTH_18"/>
    <property type="match status" value="1"/>
</dbReference>
<dbReference type="SMART" id="SM00342">
    <property type="entry name" value="HTH_ARAC"/>
    <property type="match status" value="1"/>
</dbReference>
<keyword evidence="1" id="KW-0805">Transcription regulation</keyword>
<proteinExistence type="predicted"/>
<keyword evidence="6" id="KW-1185">Reference proteome</keyword>
<dbReference type="AlphaFoldDB" id="A0A7M1S2K0"/>
<dbReference type="SUPFAM" id="SSF46689">
    <property type="entry name" value="Homeodomain-like"/>
    <property type="match status" value="2"/>
</dbReference>
<dbReference type="InterPro" id="IPR053142">
    <property type="entry name" value="PchR_regulatory_protein"/>
</dbReference>
<dbReference type="RefSeq" id="WP_197548264.1">
    <property type="nucleotide sequence ID" value="NZ_CP063164.1"/>
</dbReference>
<dbReference type="PROSITE" id="PS01124">
    <property type="entry name" value="HTH_ARAC_FAMILY_2"/>
    <property type="match status" value="1"/>
</dbReference>
<name>A0A7M1S2K0_9BACT</name>
<evidence type="ECO:0000256" key="1">
    <source>
        <dbReference type="ARBA" id="ARBA00023015"/>
    </source>
</evidence>
<organism evidence="5 6">
    <name type="scientific">Sulfurovum indicum</name>
    <dbReference type="NCBI Taxonomy" id="2779528"/>
    <lineage>
        <taxon>Bacteria</taxon>
        <taxon>Pseudomonadati</taxon>
        <taxon>Campylobacterota</taxon>
        <taxon>Epsilonproteobacteria</taxon>
        <taxon>Campylobacterales</taxon>
        <taxon>Sulfurovaceae</taxon>
        <taxon>Sulfurovum</taxon>
    </lineage>
</organism>
<dbReference type="KEGG" id="sinu:IMZ28_08945"/>
<keyword evidence="2" id="KW-0238">DNA-binding</keyword>
<accession>A0A7M1S2K0</accession>
<evidence type="ECO:0000259" key="4">
    <source>
        <dbReference type="PROSITE" id="PS01124"/>
    </source>
</evidence>
<feature type="domain" description="HTH araC/xylS-type" evidence="4">
    <location>
        <begin position="216"/>
        <end position="317"/>
    </location>
</feature>
<dbReference type="PROSITE" id="PS00041">
    <property type="entry name" value="HTH_ARAC_FAMILY_1"/>
    <property type="match status" value="1"/>
</dbReference>
<dbReference type="InterPro" id="IPR018060">
    <property type="entry name" value="HTH_AraC"/>
</dbReference>
<evidence type="ECO:0000256" key="2">
    <source>
        <dbReference type="ARBA" id="ARBA00023125"/>
    </source>
</evidence>